<proteinExistence type="predicted"/>
<keyword evidence="2" id="KW-1185">Reference proteome</keyword>
<dbReference type="SUPFAM" id="SSF53254">
    <property type="entry name" value="Phosphoglycerate mutase-like"/>
    <property type="match status" value="1"/>
</dbReference>
<evidence type="ECO:0008006" key="3">
    <source>
        <dbReference type="Google" id="ProtNLM"/>
    </source>
</evidence>
<dbReference type="EMBL" id="AP018042">
    <property type="protein sequence ID" value="BAX78545.1"/>
    <property type="molecule type" value="Genomic_DNA"/>
</dbReference>
<dbReference type="KEGG" id="mbas:ALGA_0150"/>
<accession>A0A1Y1CDY7</accession>
<dbReference type="Proteomes" id="UP000218267">
    <property type="component" value="Chromosome"/>
</dbReference>
<dbReference type="SMART" id="SM00855">
    <property type="entry name" value="PGAM"/>
    <property type="match status" value="1"/>
</dbReference>
<organism evidence="1 2">
    <name type="scientific">Labilibaculum antarcticum</name>
    <dbReference type="NCBI Taxonomy" id="1717717"/>
    <lineage>
        <taxon>Bacteria</taxon>
        <taxon>Pseudomonadati</taxon>
        <taxon>Bacteroidota</taxon>
        <taxon>Bacteroidia</taxon>
        <taxon>Marinilabiliales</taxon>
        <taxon>Marinifilaceae</taxon>
        <taxon>Labilibaculum</taxon>
    </lineage>
</organism>
<dbReference type="RefSeq" id="WP_096427481.1">
    <property type="nucleotide sequence ID" value="NZ_AP018042.1"/>
</dbReference>
<evidence type="ECO:0000313" key="1">
    <source>
        <dbReference type="EMBL" id="BAX78545.1"/>
    </source>
</evidence>
<name>A0A1Y1CDY7_9BACT</name>
<dbReference type="InterPro" id="IPR029033">
    <property type="entry name" value="His_PPase_superfam"/>
</dbReference>
<dbReference type="Pfam" id="PF00300">
    <property type="entry name" value="His_Phos_1"/>
    <property type="match status" value="1"/>
</dbReference>
<evidence type="ECO:0000313" key="2">
    <source>
        <dbReference type="Proteomes" id="UP000218267"/>
    </source>
</evidence>
<dbReference type="CDD" id="cd07067">
    <property type="entry name" value="HP_PGM_like"/>
    <property type="match status" value="1"/>
</dbReference>
<sequence length="168" mass="19410">MKRLILVRHAKTEVIRYDISDYQRSLVDRGINDSKLIANKLFLKDIIPDLIISSPANRAIETTLLFANVLQYPIDKIEQNDDLYDGFTTHEFLDLLNQLGKQNDTIMVVGHNPSIEYLAFNLTEEFYNAVPTCTVIGIDFHVDKWADIEVRTGKLALYEYPKKYKEAK</sequence>
<dbReference type="Gene3D" id="3.40.50.1240">
    <property type="entry name" value="Phosphoglycerate mutase-like"/>
    <property type="match status" value="1"/>
</dbReference>
<dbReference type="PANTHER" id="PTHR47623">
    <property type="entry name" value="OS09G0287300 PROTEIN"/>
    <property type="match status" value="1"/>
</dbReference>
<dbReference type="InterPro" id="IPR013078">
    <property type="entry name" value="His_Pase_superF_clade-1"/>
</dbReference>
<dbReference type="AlphaFoldDB" id="A0A1Y1CDY7"/>
<dbReference type="OrthoDB" id="9810154at2"/>
<protein>
    <recommendedName>
        <fullName evidence="3">Phosphohistidine phosphatase</fullName>
    </recommendedName>
</protein>
<dbReference type="PANTHER" id="PTHR47623:SF1">
    <property type="entry name" value="OS09G0287300 PROTEIN"/>
    <property type="match status" value="1"/>
</dbReference>
<reference evidence="1 2" key="1">
    <citation type="journal article" date="2018" name="Mar. Genomics">
        <title>Complete genome sequence of Marinifilaceae bacterium strain SPP2, isolated from the Antarctic marine sediment.</title>
        <authorList>
            <person name="Watanabe M."/>
            <person name="Kojima H."/>
            <person name="Fukui M."/>
        </authorList>
    </citation>
    <scope>NUCLEOTIDE SEQUENCE [LARGE SCALE GENOMIC DNA]</scope>
    <source>
        <strain evidence="1 2">SPP2</strain>
    </source>
</reference>
<gene>
    <name evidence="1" type="ORF">ALGA_0150</name>
</gene>
<reference evidence="2" key="2">
    <citation type="journal article" date="2020" name="Antonie Van Leeuwenhoek">
        <title>Labilibaculum antarcticum sp. nov., a novel facultative anaerobic, psychrotorelant bacterium isolated from marine sediment of Antarctica.</title>
        <authorList>
            <person name="Watanabe M."/>
            <person name="Kojima H."/>
            <person name="Fukui M."/>
        </authorList>
    </citation>
    <scope>NUCLEOTIDE SEQUENCE [LARGE SCALE GENOMIC DNA]</scope>
    <source>
        <strain evidence="2">SPP2</strain>
    </source>
</reference>